<organism evidence="1">
    <name type="scientific">marine sediment metagenome</name>
    <dbReference type="NCBI Taxonomy" id="412755"/>
    <lineage>
        <taxon>unclassified sequences</taxon>
        <taxon>metagenomes</taxon>
        <taxon>ecological metagenomes</taxon>
    </lineage>
</organism>
<accession>X1R996</accession>
<gene>
    <name evidence="1" type="ORF">S12H4_10470</name>
</gene>
<reference evidence="1" key="1">
    <citation type="journal article" date="2014" name="Front. Microbiol.">
        <title>High frequency of phylogenetically diverse reductive dehalogenase-homologous genes in deep subseafloor sedimentary metagenomes.</title>
        <authorList>
            <person name="Kawai M."/>
            <person name="Futagami T."/>
            <person name="Toyoda A."/>
            <person name="Takaki Y."/>
            <person name="Nishi S."/>
            <person name="Hori S."/>
            <person name="Arai W."/>
            <person name="Tsubouchi T."/>
            <person name="Morono Y."/>
            <person name="Uchiyama I."/>
            <person name="Ito T."/>
            <person name="Fujiyama A."/>
            <person name="Inagaki F."/>
            <person name="Takami H."/>
        </authorList>
    </citation>
    <scope>NUCLEOTIDE SEQUENCE</scope>
    <source>
        <strain evidence="1">Expedition CK06-06</strain>
    </source>
</reference>
<proteinExistence type="predicted"/>
<dbReference type="AlphaFoldDB" id="X1R996"/>
<sequence>MSIKNAPSSAYQWYGSLGTPETSSGWLAIDETWTYRNDPGGAYAFVSVIDYDLQQIVFAQNLGPIMKGKNYIFDCATGQLLSQRAV</sequence>
<protein>
    <submittedName>
        <fullName evidence="1">Uncharacterized protein</fullName>
    </submittedName>
</protein>
<comment type="caution">
    <text evidence="1">The sequence shown here is derived from an EMBL/GenBank/DDBJ whole genome shotgun (WGS) entry which is preliminary data.</text>
</comment>
<dbReference type="EMBL" id="BARW01004484">
    <property type="protein sequence ID" value="GAI63586.1"/>
    <property type="molecule type" value="Genomic_DNA"/>
</dbReference>
<name>X1R996_9ZZZZ</name>
<evidence type="ECO:0000313" key="1">
    <source>
        <dbReference type="EMBL" id="GAI63586.1"/>
    </source>
</evidence>